<dbReference type="Gene3D" id="3.40.50.720">
    <property type="entry name" value="NAD(P)-binding Rossmann-like Domain"/>
    <property type="match status" value="1"/>
</dbReference>
<comment type="pathway">
    <text evidence="2">Cell wall biogenesis; peptidoglycan biosynthesis.</text>
</comment>
<keyword evidence="4" id="KW-0963">Cytoplasm</keyword>
<dbReference type="SUPFAM" id="SSF51984">
    <property type="entry name" value="MurCD N-terminal domain"/>
    <property type="match status" value="1"/>
</dbReference>
<dbReference type="PANTHER" id="PTHR43445:SF3">
    <property type="entry name" value="UDP-N-ACETYLMURAMATE--L-ALANINE LIGASE"/>
    <property type="match status" value="1"/>
</dbReference>
<comment type="subcellular location">
    <subcellularLocation>
        <location evidence="1">Cytoplasm</location>
    </subcellularLocation>
</comment>
<dbReference type="InterPro" id="IPR036615">
    <property type="entry name" value="Mur_ligase_C_dom_sf"/>
</dbReference>
<evidence type="ECO:0000259" key="9">
    <source>
        <dbReference type="Pfam" id="PF01225"/>
    </source>
</evidence>
<organism evidence="14">
    <name type="scientific">freshwater metagenome</name>
    <dbReference type="NCBI Taxonomy" id="449393"/>
    <lineage>
        <taxon>unclassified sequences</taxon>
        <taxon>metagenomes</taxon>
        <taxon>ecological metagenomes</taxon>
    </lineage>
</organism>
<proteinExistence type="inferred from homology"/>
<keyword evidence="5" id="KW-0436">Ligase</keyword>
<dbReference type="Gene3D" id="3.90.190.20">
    <property type="entry name" value="Mur ligase, C-terminal domain"/>
    <property type="match status" value="1"/>
</dbReference>
<dbReference type="SUPFAM" id="SSF53244">
    <property type="entry name" value="MurD-like peptide ligases, peptide-binding domain"/>
    <property type="match status" value="1"/>
</dbReference>
<dbReference type="GO" id="GO:0005524">
    <property type="term" value="F:ATP binding"/>
    <property type="evidence" value="ECO:0007669"/>
    <property type="project" value="UniProtKB-KW"/>
</dbReference>
<protein>
    <recommendedName>
        <fullName evidence="3">UDP-N-acetylmuramate--L-alanine ligase</fullName>
        <ecNumber evidence="3">6.3.2.8</ecNumber>
    </recommendedName>
</protein>
<evidence type="ECO:0000313" key="14">
    <source>
        <dbReference type="EMBL" id="CAB4588687.1"/>
    </source>
</evidence>
<dbReference type="EMBL" id="CAEZSU010000143">
    <property type="protein sequence ID" value="CAB4557456.1"/>
    <property type="molecule type" value="Genomic_DNA"/>
</dbReference>
<dbReference type="HAMAP" id="MF_00046">
    <property type="entry name" value="MurC"/>
    <property type="match status" value="1"/>
</dbReference>
<evidence type="ECO:0000256" key="1">
    <source>
        <dbReference type="ARBA" id="ARBA00004496"/>
    </source>
</evidence>
<evidence type="ECO:0000256" key="7">
    <source>
        <dbReference type="ARBA" id="ARBA00022840"/>
    </source>
</evidence>
<dbReference type="InterPro" id="IPR036565">
    <property type="entry name" value="Mur-like_cat_sf"/>
</dbReference>
<name>A0A6J6FJR4_9ZZZZ</name>
<dbReference type="GO" id="GO:0009252">
    <property type="term" value="P:peptidoglycan biosynthetic process"/>
    <property type="evidence" value="ECO:0007669"/>
    <property type="project" value="UniProtKB-UniPathway"/>
</dbReference>
<dbReference type="EC" id="6.3.2.8" evidence="3"/>
<dbReference type="AlphaFoldDB" id="A0A6J6FJR4"/>
<dbReference type="NCBIfam" id="TIGR01082">
    <property type="entry name" value="murC"/>
    <property type="match status" value="1"/>
</dbReference>
<dbReference type="InterPro" id="IPR005758">
    <property type="entry name" value="UDP-N-AcMur_Ala_ligase_MurC"/>
</dbReference>
<feature type="domain" description="Mur ligase C-terminal" evidence="10">
    <location>
        <begin position="319"/>
        <end position="450"/>
    </location>
</feature>
<feature type="domain" description="Mur ligase central" evidence="11">
    <location>
        <begin position="122"/>
        <end position="297"/>
    </location>
</feature>
<evidence type="ECO:0000256" key="4">
    <source>
        <dbReference type="ARBA" id="ARBA00022490"/>
    </source>
</evidence>
<evidence type="ECO:0000313" key="16">
    <source>
        <dbReference type="EMBL" id="CAB4674890.1"/>
    </source>
</evidence>
<dbReference type="Pfam" id="PF08245">
    <property type="entry name" value="Mur_ligase_M"/>
    <property type="match status" value="1"/>
</dbReference>
<dbReference type="GO" id="GO:0008763">
    <property type="term" value="F:UDP-N-acetylmuramate-L-alanine ligase activity"/>
    <property type="evidence" value="ECO:0007669"/>
    <property type="project" value="UniProtKB-EC"/>
</dbReference>
<evidence type="ECO:0000259" key="10">
    <source>
        <dbReference type="Pfam" id="PF02875"/>
    </source>
</evidence>
<sequence length="469" mass="49204">MPAARESDPCPSLGTARSIHVVGVGGPGMSAIASALVGMGHSVSGSDVVESAVLDRLRSEGVVVFVGHSADNIATETDFVAVSTAIPDDNLEVLAARALEIPVVRRTALLPAMASERRTIAVTGTHGKTTTSSMLALVLLEAGLDPAFLIGGDISQLGINAKWSQGEWFVLEADESDGSGFTIDHEALIVTNIEADHLEHHGSFENLRNAFESFISATRGPVVLCADDPETAAIARGTSAITYGQSEDAAVRMLNVKSSRSGIDFDVVQDGAQIGHIHLPVPGTHNALNACAVIALATELGVPFSACSSALKNFGGVRRRFENRGEAGGVVFVDDYAHLPTEIEAAISAGRDGNWGRVVAVFQPHRYSRTQSLWREYADAFIDADVLVLTGIYPAGEAPREGVTGQLIVDAVTGAHPEQEVLYVADRSALAQVLSKELREGDLCLSLGAGDITKLADEVLPLLVDGEAS</sequence>
<comment type="catalytic activity">
    <reaction evidence="8">
        <text>UDP-N-acetyl-alpha-D-muramate + L-alanine + ATP = UDP-N-acetyl-alpha-D-muramoyl-L-alanine + ADP + phosphate + H(+)</text>
        <dbReference type="Rhea" id="RHEA:23372"/>
        <dbReference type="ChEBI" id="CHEBI:15378"/>
        <dbReference type="ChEBI" id="CHEBI:30616"/>
        <dbReference type="ChEBI" id="CHEBI:43474"/>
        <dbReference type="ChEBI" id="CHEBI:57972"/>
        <dbReference type="ChEBI" id="CHEBI:70757"/>
        <dbReference type="ChEBI" id="CHEBI:83898"/>
        <dbReference type="ChEBI" id="CHEBI:456216"/>
        <dbReference type="EC" id="6.3.2.8"/>
    </reaction>
</comment>
<gene>
    <name evidence="12" type="ORF">UFOPK1495_01276</name>
    <name evidence="13" type="ORF">UFOPK1603_00573</name>
    <name evidence="14" type="ORF">UFOPK1711_01700</name>
    <name evidence="15" type="ORF">UFOPK2143_00151</name>
    <name evidence="16" type="ORF">UFOPK2350_00584</name>
</gene>
<dbReference type="SUPFAM" id="SSF53623">
    <property type="entry name" value="MurD-like peptide ligases, catalytic domain"/>
    <property type="match status" value="1"/>
</dbReference>
<dbReference type="EMBL" id="CAEZXE010000036">
    <property type="protein sequence ID" value="CAB4674890.1"/>
    <property type="molecule type" value="Genomic_DNA"/>
</dbReference>
<evidence type="ECO:0000256" key="3">
    <source>
        <dbReference type="ARBA" id="ARBA00012211"/>
    </source>
</evidence>
<keyword evidence="7" id="KW-0067">ATP-binding</keyword>
<evidence type="ECO:0000313" key="13">
    <source>
        <dbReference type="EMBL" id="CAB4561139.1"/>
    </source>
</evidence>
<evidence type="ECO:0000256" key="5">
    <source>
        <dbReference type="ARBA" id="ARBA00022598"/>
    </source>
</evidence>
<dbReference type="EMBL" id="CAEZTG010000039">
    <property type="protein sequence ID" value="CAB4561139.1"/>
    <property type="molecule type" value="Genomic_DNA"/>
</dbReference>
<evidence type="ECO:0000256" key="2">
    <source>
        <dbReference type="ARBA" id="ARBA00004752"/>
    </source>
</evidence>
<dbReference type="Pfam" id="PF02875">
    <property type="entry name" value="Mur_ligase_C"/>
    <property type="match status" value="1"/>
</dbReference>
<feature type="domain" description="Mur ligase N-terminal catalytic" evidence="9">
    <location>
        <begin position="19"/>
        <end position="117"/>
    </location>
</feature>
<dbReference type="Gene3D" id="3.40.1190.10">
    <property type="entry name" value="Mur-like, catalytic domain"/>
    <property type="match status" value="1"/>
</dbReference>
<dbReference type="InterPro" id="IPR013221">
    <property type="entry name" value="Mur_ligase_cen"/>
</dbReference>
<evidence type="ECO:0000313" key="15">
    <source>
        <dbReference type="EMBL" id="CAB4634813.1"/>
    </source>
</evidence>
<evidence type="ECO:0000256" key="6">
    <source>
        <dbReference type="ARBA" id="ARBA00022741"/>
    </source>
</evidence>
<dbReference type="PANTHER" id="PTHR43445">
    <property type="entry name" value="UDP-N-ACETYLMURAMATE--L-ALANINE LIGASE-RELATED"/>
    <property type="match status" value="1"/>
</dbReference>
<dbReference type="UniPathway" id="UPA00219"/>
<accession>A0A6J6FJR4</accession>
<dbReference type="Pfam" id="PF01225">
    <property type="entry name" value="Mur_ligase"/>
    <property type="match status" value="1"/>
</dbReference>
<evidence type="ECO:0000259" key="11">
    <source>
        <dbReference type="Pfam" id="PF08245"/>
    </source>
</evidence>
<dbReference type="GO" id="GO:0005737">
    <property type="term" value="C:cytoplasm"/>
    <property type="evidence" value="ECO:0007669"/>
    <property type="project" value="UniProtKB-SubCell"/>
</dbReference>
<evidence type="ECO:0000313" key="12">
    <source>
        <dbReference type="EMBL" id="CAB4557456.1"/>
    </source>
</evidence>
<dbReference type="InterPro" id="IPR000713">
    <property type="entry name" value="Mur_ligase_N"/>
</dbReference>
<dbReference type="EMBL" id="CAEZTR010000147">
    <property type="protein sequence ID" value="CAB4588687.1"/>
    <property type="molecule type" value="Genomic_DNA"/>
</dbReference>
<dbReference type="EMBL" id="CAEZVV010000004">
    <property type="protein sequence ID" value="CAB4634813.1"/>
    <property type="molecule type" value="Genomic_DNA"/>
</dbReference>
<dbReference type="InterPro" id="IPR050061">
    <property type="entry name" value="MurCDEF_pg_biosynth"/>
</dbReference>
<reference evidence="14" key="1">
    <citation type="submission" date="2020-05" db="EMBL/GenBank/DDBJ databases">
        <authorList>
            <person name="Chiriac C."/>
            <person name="Salcher M."/>
            <person name="Ghai R."/>
            <person name="Kavagutti S V."/>
        </authorList>
    </citation>
    <scope>NUCLEOTIDE SEQUENCE</scope>
</reference>
<evidence type="ECO:0000256" key="8">
    <source>
        <dbReference type="ARBA" id="ARBA00047833"/>
    </source>
</evidence>
<dbReference type="InterPro" id="IPR004101">
    <property type="entry name" value="Mur_ligase_C"/>
</dbReference>
<keyword evidence="6" id="KW-0547">Nucleotide-binding</keyword>